<dbReference type="SUPFAM" id="SSF50494">
    <property type="entry name" value="Trypsin-like serine proteases"/>
    <property type="match status" value="1"/>
</dbReference>
<evidence type="ECO:0000256" key="4">
    <source>
        <dbReference type="ARBA" id="ARBA00023157"/>
    </source>
</evidence>
<dbReference type="PROSITE" id="PS50240">
    <property type="entry name" value="TRYPSIN_DOM"/>
    <property type="match status" value="1"/>
</dbReference>
<dbReference type="InterPro" id="IPR001314">
    <property type="entry name" value="Peptidase_S1A"/>
</dbReference>
<sequence>MVRLVYAEDPRSVCAGVLVDDDTVVTVAHCVNGISASQLQVLVGDYDLTQVDSGEELVPVTSVELSRNYAHGRRGNDFAVIKLARSIVFTPTKMAACLPDPNAQVLPQGNPKSQCFVAGWGITERRQVSSRLRIAPVRLLDLGTCNAIVSSISGRFDEIPSDMICTDTAARRTDACLYDDGGSLTCRDANGRFTLLGLVSEYSCGSLPTLYTRVDNYTSAIVARL</sequence>
<keyword evidence="2" id="KW-0964">Secreted</keyword>
<keyword evidence="8" id="KW-1185">Reference proteome</keyword>
<comment type="subcellular location">
    <subcellularLocation>
        <location evidence="1">Secreted</location>
    </subcellularLocation>
</comment>
<evidence type="ECO:0000313" key="7">
    <source>
        <dbReference type="EMBL" id="CAL1537755.1"/>
    </source>
</evidence>
<proteinExistence type="predicted"/>
<reference evidence="7 8" key="1">
    <citation type="submission" date="2024-04" db="EMBL/GenBank/DDBJ databases">
        <authorList>
            <consortium name="Genoscope - CEA"/>
            <person name="William W."/>
        </authorList>
    </citation>
    <scope>NUCLEOTIDE SEQUENCE [LARGE SCALE GENOMIC DNA]</scope>
</reference>
<evidence type="ECO:0000256" key="1">
    <source>
        <dbReference type="ARBA" id="ARBA00004613"/>
    </source>
</evidence>
<accession>A0AAV2HUT0</accession>
<evidence type="ECO:0000256" key="2">
    <source>
        <dbReference type="ARBA" id="ARBA00022525"/>
    </source>
</evidence>
<feature type="domain" description="Peptidase S1" evidence="6">
    <location>
        <begin position="1"/>
        <end position="225"/>
    </location>
</feature>
<dbReference type="AlphaFoldDB" id="A0AAV2HUT0"/>
<organism evidence="7 8">
    <name type="scientific">Lymnaea stagnalis</name>
    <name type="common">Great pond snail</name>
    <name type="synonym">Helix stagnalis</name>
    <dbReference type="NCBI Taxonomy" id="6523"/>
    <lineage>
        <taxon>Eukaryota</taxon>
        <taxon>Metazoa</taxon>
        <taxon>Spiralia</taxon>
        <taxon>Lophotrochozoa</taxon>
        <taxon>Mollusca</taxon>
        <taxon>Gastropoda</taxon>
        <taxon>Heterobranchia</taxon>
        <taxon>Euthyneura</taxon>
        <taxon>Panpulmonata</taxon>
        <taxon>Hygrophila</taxon>
        <taxon>Lymnaeoidea</taxon>
        <taxon>Lymnaeidae</taxon>
        <taxon>Lymnaea</taxon>
    </lineage>
</organism>
<dbReference type="EMBL" id="CAXITT010000274">
    <property type="protein sequence ID" value="CAL1537755.1"/>
    <property type="molecule type" value="Genomic_DNA"/>
</dbReference>
<dbReference type="PANTHER" id="PTHR24252">
    <property type="entry name" value="ACROSIN-RELATED"/>
    <property type="match status" value="1"/>
</dbReference>
<comment type="caution">
    <text evidence="7">The sequence shown here is derived from an EMBL/GenBank/DDBJ whole genome shotgun (WGS) entry which is preliminary data.</text>
</comment>
<keyword evidence="4" id="KW-1015">Disulfide bond</keyword>
<dbReference type="GO" id="GO:0005576">
    <property type="term" value="C:extracellular region"/>
    <property type="evidence" value="ECO:0007669"/>
    <property type="project" value="UniProtKB-SubCell"/>
</dbReference>
<keyword evidence="3" id="KW-0732">Signal</keyword>
<dbReference type="GO" id="GO:0004252">
    <property type="term" value="F:serine-type endopeptidase activity"/>
    <property type="evidence" value="ECO:0007669"/>
    <property type="project" value="InterPro"/>
</dbReference>
<name>A0AAV2HUT0_LYMST</name>
<dbReference type="Pfam" id="PF00089">
    <property type="entry name" value="Trypsin"/>
    <property type="match status" value="1"/>
</dbReference>
<dbReference type="InterPro" id="IPR043504">
    <property type="entry name" value="Peptidase_S1_PA_chymotrypsin"/>
</dbReference>
<dbReference type="Proteomes" id="UP001497497">
    <property type="component" value="Unassembled WGS sequence"/>
</dbReference>
<evidence type="ECO:0000313" key="8">
    <source>
        <dbReference type="Proteomes" id="UP001497497"/>
    </source>
</evidence>
<dbReference type="SMART" id="SM00020">
    <property type="entry name" value="Tryp_SPc"/>
    <property type="match status" value="1"/>
</dbReference>
<keyword evidence="5" id="KW-0325">Glycoprotein</keyword>
<dbReference type="PANTHER" id="PTHR24252:SF7">
    <property type="entry name" value="HYALIN"/>
    <property type="match status" value="1"/>
</dbReference>
<dbReference type="PRINTS" id="PR00722">
    <property type="entry name" value="CHYMOTRYPSIN"/>
</dbReference>
<dbReference type="InterPro" id="IPR009003">
    <property type="entry name" value="Peptidase_S1_PA"/>
</dbReference>
<evidence type="ECO:0000259" key="6">
    <source>
        <dbReference type="PROSITE" id="PS50240"/>
    </source>
</evidence>
<evidence type="ECO:0000256" key="3">
    <source>
        <dbReference type="ARBA" id="ARBA00022729"/>
    </source>
</evidence>
<gene>
    <name evidence="7" type="ORF">GSLYS_00011657001</name>
</gene>
<evidence type="ECO:0000256" key="5">
    <source>
        <dbReference type="ARBA" id="ARBA00023180"/>
    </source>
</evidence>
<dbReference type="FunFam" id="2.40.10.10:FF:000054">
    <property type="entry name" value="Complement C1r subcomponent"/>
    <property type="match status" value="1"/>
</dbReference>
<dbReference type="GO" id="GO:0006508">
    <property type="term" value="P:proteolysis"/>
    <property type="evidence" value="ECO:0007669"/>
    <property type="project" value="InterPro"/>
</dbReference>
<dbReference type="CDD" id="cd00190">
    <property type="entry name" value="Tryp_SPc"/>
    <property type="match status" value="1"/>
</dbReference>
<protein>
    <recommendedName>
        <fullName evidence="6">Peptidase S1 domain-containing protein</fullName>
    </recommendedName>
</protein>
<dbReference type="Gene3D" id="2.40.10.10">
    <property type="entry name" value="Trypsin-like serine proteases"/>
    <property type="match status" value="1"/>
</dbReference>
<dbReference type="InterPro" id="IPR001254">
    <property type="entry name" value="Trypsin_dom"/>
</dbReference>